<feature type="region of interest" description="Disordered" evidence="2">
    <location>
        <begin position="334"/>
        <end position="381"/>
    </location>
</feature>
<dbReference type="OrthoDB" id="5560525at2759"/>
<protein>
    <recommendedName>
        <fullName evidence="3">GDP/GTP exchange factor Sec2 N-terminal domain-containing protein</fullName>
    </recommendedName>
</protein>
<keyword evidence="5" id="KW-1185">Reference proteome</keyword>
<evidence type="ECO:0000256" key="2">
    <source>
        <dbReference type="SAM" id="MobiDB-lite"/>
    </source>
</evidence>
<dbReference type="PANTHER" id="PTHR14430:SF0">
    <property type="entry name" value="SEC2P DOMAIN-CONTAINING PROTEIN"/>
    <property type="match status" value="1"/>
</dbReference>
<dbReference type="InterPro" id="IPR040351">
    <property type="entry name" value="RAB3IL/RAB3IP/Sec2"/>
</dbReference>
<dbReference type="SUPFAM" id="SSF144284">
    <property type="entry name" value="Sec2 N-terminal region"/>
    <property type="match status" value="1"/>
</dbReference>
<keyword evidence="1" id="KW-0175">Coiled coil</keyword>
<dbReference type="GO" id="GO:0070319">
    <property type="term" value="C:Golgi to plasma membrane transport vesicle"/>
    <property type="evidence" value="ECO:0007669"/>
    <property type="project" value="TreeGrafter"/>
</dbReference>
<feature type="compositionally biased region" description="Basic and acidic residues" evidence="2">
    <location>
        <begin position="286"/>
        <end position="307"/>
    </location>
</feature>
<gene>
    <name evidence="4" type="ORF">M427DRAFT_403224</name>
</gene>
<dbReference type="STRING" id="1344416.A0A139ATX7"/>
<feature type="compositionally biased region" description="Low complexity" evidence="2">
    <location>
        <begin position="54"/>
        <end position="66"/>
    </location>
</feature>
<evidence type="ECO:0000259" key="3">
    <source>
        <dbReference type="Pfam" id="PF06428"/>
    </source>
</evidence>
<accession>A0A139ATX7</accession>
<feature type="compositionally biased region" description="Polar residues" evidence="2">
    <location>
        <begin position="10"/>
        <end position="28"/>
    </location>
</feature>
<dbReference type="AlphaFoldDB" id="A0A139ATX7"/>
<feature type="compositionally biased region" description="Low complexity" evidence="2">
    <location>
        <begin position="350"/>
        <end position="361"/>
    </location>
</feature>
<feature type="compositionally biased region" description="Acidic residues" evidence="2">
    <location>
        <begin position="370"/>
        <end position="381"/>
    </location>
</feature>
<evidence type="ECO:0000313" key="5">
    <source>
        <dbReference type="Proteomes" id="UP000070544"/>
    </source>
</evidence>
<feature type="compositionally biased region" description="Gly residues" evidence="2">
    <location>
        <begin position="338"/>
        <end position="349"/>
    </location>
</feature>
<evidence type="ECO:0000313" key="4">
    <source>
        <dbReference type="EMBL" id="KXS20149.1"/>
    </source>
</evidence>
<dbReference type="CDD" id="cd21044">
    <property type="entry name" value="Rab11BD_RAB3IP_like"/>
    <property type="match status" value="1"/>
</dbReference>
<name>A0A139ATX7_GONPJ</name>
<proteinExistence type="predicted"/>
<dbReference type="InterPro" id="IPR009449">
    <property type="entry name" value="Sec2_N"/>
</dbReference>
<feature type="region of interest" description="Disordered" evidence="2">
    <location>
        <begin position="612"/>
        <end position="675"/>
    </location>
</feature>
<dbReference type="GO" id="GO:0006887">
    <property type="term" value="P:exocytosis"/>
    <property type="evidence" value="ECO:0007669"/>
    <property type="project" value="TreeGrafter"/>
</dbReference>
<dbReference type="OMA" id="YHEAMRL"/>
<feature type="region of interest" description="Disordered" evidence="2">
    <location>
        <begin position="286"/>
        <end position="319"/>
    </location>
</feature>
<sequence length="695" mass="75093">MDAQPEHDTSQTADSTVKNINESSQSLANPCPPANPQSPSSSTDSPPVPPAPSTPDQAPESTNPTHTNPPPEPEPCPHRRIFRDTTAALTVFPADVDIPAPQPLQEGEGGEAARCLLCREEIPALGKMFAQNRHLLTLLTQTRHHLSTHLAQCEPASASLTTRAVELERQCRDRAEELKATQRDLQIMGEKLIDEIEKRAELQHSKESVQEELEQLTTQLFEEANGLVAAEKRQRAHAERQHRHLEDELRSTRNRLELETAQLEELRRRMEDLEAANRRLREEADLERAKERGREVDERDRRERETAQGDIVRSLSAAGQAGDDAAALEGVAKDVTSGSGGTRASGDGSGVVEAAGAGASSRPSDAGYASDEDGEDNPDDWIDPMAIAAFADFLSALPSVRFPKVPSLAFMRVAIEDDVEPCLRFGGAPKVSVRRIADAFVANTLFVQETPSGAASAQGGEGGAPVRGGSTPGDATPLSSGVGSAAASPSKPVQSKSVWERLAGLPGVGPPDVCQACGATSPRGQPCRFQFRISDLDVWSALCLRCRDRMVAVGDFYNFIRHVHQGLYARRPIIETYKEQARLRRNMFYARMGALELGLQDKNFGRVKAVLKHTDERRDRGKTSTAPSSAPRSPPTLRMERGSATAAAKPPVVTTGSPAPAEVAVPSSSTSVVTGALAHSPLWQKRQLLAQSEDN</sequence>
<evidence type="ECO:0000256" key="1">
    <source>
        <dbReference type="ARBA" id="ARBA00023054"/>
    </source>
</evidence>
<dbReference type="EMBL" id="KQ965736">
    <property type="protein sequence ID" value="KXS20149.1"/>
    <property type="molecule type" value="Genomic_DNA"/>
</dbReference>
<organism evidence="4 5">
    <name type="scientific">Gonapodya prolifera (strain JEL478)</name>
    <name type="common">Monoblepharis prolifera</name>
    <dbReference type="NCBI Taxonomy" id="1344416"/>
    <lineage>
        <taxon>Eukaryota</taxon>
        <taxon>Fungi</taxon>
        <taxon>Fungi incertae sedis</taxon>
        <taxon>Chytridiomycota</taxon>
        <taxon>Chytridiomycota incertae sedis</taxon>
        <taxon>Monoblepharidomycetes</taxon>
        <taxon>Monoblepharidales</taxon>
        <taxon>Gonapodyaceae</taxon>
        <taxon>Gonapodya</taxon>
    </lineage>
</organism>
<feature type="domain" description="GDP/GTP exchange factor Sec2 N-terminal" evidence="3">
    <location>
        <begin position="142"/>
        <end position="273"/>
    </location>
</feature>
<dbReference type="GO" id="GO:0051286">
    <property type="term" value="C:cell tip"/>
    <property type="evidence" value="ECO:0007669"/>
    <property type="project" value="TreeGrafter"/>
</dbReference>
<dbReference type="Gene3D" id="6.10.140.910">
    <property type="match status" value="1"/>
</dbReference>
<feature type="compositionally biased region" description="Low complexity" evidence="2">
    <location>
        <begin position="479"/>
        <end position="493"/>
    </location>
</feature>
<feature type="compositionally biased region" description="Low complexity" evidence="2">
    <location>
        <begin position="644"/>
        <end position="675"/>
    </location>
</feature>
<dbReference type="GO" id="GO:0005085">
    <property type="term" value="F:guanyl-nucleotide exchange factor activity"/>
    <property type="evidence" value="ECO:0007669"/>
    <property type="project" value="InterPro"/>
</dbReference>
<dbReference type="PANTHER" id="PTHR14430">
    <property type="entry name" value="RABIN3-RELATED"/>
    <property type="match status" value="1"/>
</dbReference>
<feature type="region of interest" description="Disordered" evidence="2">
    <location>
        <begin position="452"/>
        <end position="494"/>
    </location>
</feature>
<dbReference type="Proteomes" id="UP000070544">
    <property type="component" value="Unassembled WGS sequence"/>
</dbReference>
<feature type="region of interest" description="Disordered" evidence="2">
    <location>
        <begin position="1"/>
        <end position="79"/>
    </location>
</feature>
<dbReference type="Pfam" id="PF25555">
    <property type="entry name" value="RAB3A-like_C"/>
    <property type="match status" value="1"/>
</dbReference>
<reference evidence="4 5" key="1">
    <citation type="journal article" date="2015" name="Genome Biol. Evol.">
        <title>Phylogenomic analyses indicate that early fungi evolved digesting cell walls of algal ancestors of land plants.</title>
        <authorList>
            <person name="Chang Y."/>
            <person name="Wang S."/>
            <person name="Sekimoto S."/>
            <person name="Aerts A.L."/>
            <person name="Choi C."/>
            <person name="Clum A."/>
            <person name="LaButti K.M."/>
            <person name="Lindquist E.A."/>
            <person name="Yee Ngan C."/>
            <person name="Ohm R.A."/>
            <person name="Salamov A.A."/>
            <person name="Grigoriev I.V."/>
            <person name="Spatafora J.W."/>
            <person name="Berbee M.L."/>
        </authorList>
    </citation>
    <scope>NUCLEOTIDE SEQUENCE [LARGE SCALE GENOMIC DNA]</scope>
    <source>
        <strain evidence="4 5">JEL478</strain>
    </source>
</reference>
<feature type="compositionally biased region" description="Basic and acidic residues" evidence="2">
    <location>
        <begin position="612"/>
        <end position="622"/>
    </location>
</feature>
<dbReference type="Pfam" id="PF06428">
    <property type="entry name" value="Sec2p"/>
    <property type="match status" value="1"/>
</dbReference>